<evidence type="ECO:0000259" key="1">
    <source>
        <dbReference type="Pfam" id="PF01575"/>
    </source>
</evidence>
<dbReference type="Gene3D" id="3.10.129.10">
    <property type="entry name" value="Hotdog Thioesterase"/>
    <property type="match status" value="1"/>
</dbReference>
<dbReference type="STRING" id="575540.Isop_0807"/>
<dbReference type="SUPFAM" id="SSF54637">
    <property type="entry name" value="Thioesterase/thiol ester dehydrase-isomerase"/>
    <property type="match status" value="1"/>
</dbReference>
<sequence>MGRKRMVATLGYEELEPGDEWESPGRTITEADVVQFAGVSGDFNPLHLDHDFARAGAFGRPVAHGLLGLAVASGLAAHAPKVATQAFLAIESWRFVKPIPFGQTVRLLNRVQEVQPQARGRRARVVWSRRLVGPDGELFQEGMVATLVASCASLTASGSEGRDSDKS</sequence>
<dbReference type="AlphaFoldDB" id="E8R2B3"/>
<dbReference type="Pfam" id="PF01575">
    <property type="entry name" value="MaoC_dehydratas"/>
    <property type="match status" value="1"/>
</dbReference>
<keyword evidence="3" id="KW-1185">Reference proteome</keyword>
<dbReference type="HOGENOM" id="CLU_094876_0_0_0"/>
<dbReference type="KEGG" id="ipa:Isop_0807"/>
<evidence type="ECO:0000313" key="2">
    <source>
        <dbReference type="EMBL" id="ADV61398.1"/>
    </source>
</evidence>
<feature type="domain" description="MaoC-like" evidence="1">
    <location>
        <begin position="17"/>
        <end position="115"/>
    </location>
</feature>
<organism evidence="2 3">
    <name type="scientific">Isosphaera pallida (strain ATCC 43644 / DSM 9630 / IS1B)</name>
    <dbReference type="NCBI Taxonomy" id="575540"/>
    <lineage>
        <taxon>Bacteria</taxon>
        <taxon>Pseudomonadati</taxon>
        <taxon>Planctomycetota</taxon>
        <taxon>Planctomycetia</taxon>
        <taxon>Isosphaerales</taxon>
        <taxon>Isosphaeraceae</taxon>
        <taxon>Isosphaera</taxon>
    </lineage>
</organism>
<dbReference type="RefSeq" id="WP_013563687.1">
    <property type="nucleotide sequence ID" value="NC_014962.1"/>
</dbReference>
<dbReference type="InterPro" id="IPR029069">
    <property type="entry name" value="HotDog_dom_sf"/>
</dbReference>
<dbReference type="InterPro" id="IPR052342">
    <property type="entry name" value="MCH/BMMD"/>
</dbReference>
<gene>
    <name evidence="2" type="ordered locus">Isop_0807</name>
</gene>
<reference evidence="2 3" key="2">
    <citation type="journal article" date="2011" name="Stand. Genomic Sci.">
        <title>Complete genome sequence of Isosphaera pallida type strain (IS1B).</title>
        <authorList>
            <consortium name="US DOE Joint Genome Institute (JGI-PGF)"/>
            <person name="Goker M."/>
            <person name="Cleland D."/>
            <person name="Saunders E."/>
            <person name="Lapidus A."/>
            <person name="Nolan M."/>
            <person name="Lucas S."/>
            <person name="Hammon N."/>
            <person name="Deshpande S."/>
            <person name="Cheng J.F."/>
            <person name="Tapia R."/>
            <person name="Han C."/>
            <person name="Goodwin L."/>
            <person name="Pitluck S."/>
            <person name="Liolios K."/>
            <person name="Pagani I."/>
            <person name="Ivanova N."/>
            <person name="Mavromatis K."/>
            <person name="Pati A."/>
            <person name="Chen A."/>
            <person name="Palaniappan K."/>
            <person name="Land M."/>
            <person name="Hauser L."/>
            <person name="Chang Y.J."/>
            <person name="Jeffries C.D."/>
            <person name="Detter J.C."/>
            <person name="Beck B."/>
            <person name="Woyke T."/>
            <person name="Bristow J."/>
            <person name="Eisen J.A."/>
            <person name="Markowitz V."/>
            <person name="Hugenholtz P."/>
            <person name="Kyrpides N.C."/>
            <person name="Klenk H.P."/>
        </authorList>
    </citation>
    <scope>NUCLEOTIDE SEQUENCE [LARGE SCALE GENOMIC DNA]</scope>
    <source>
        <strain evidence="3">ATCC 43644 / DSM 9630 / IS1B</strain>
    </source>
</reference>
<dbReference type="Proteomes" id="UP000008631">
    <property type="component" value="Chromosome"/>
</dbReference>
<reference key="1">
    <citation type="submission" date="2010-11" db="EMBL/GenBank/DDBJ databases">
        <title>The complete sequence of chromosome of Isophaera pallida ATCC 43644.</title>
        <authorList>
            <consortium name="US DOE Joint Genome Institute (JGI-PGF)"/>
            <person name="Lucas S."/>
            <person name="Copeland A."/>
            <person name="Lapidus A."/>
            <person name="Bruce D."/>
            <person name="Goodwin L."/>
            <person name="Pitluck S."/>
            <person name="Kyrpides N."/>
            <person name="Mavromatis K."/>
            <person name="Pagani I."/>
            <person name="Ivanova N."/>
            <person name="Saunders E."/>
            <person name="Brettin T."/>
            <person name="Detter J.C."/>
            <person name="Han C."/>
            <person name="Tapia R."/>
            <person name="Land M."/>
            <person name="Hauser L."/>
            <person name="Markowitz V."/>
            <person name="Cheng J.-F."/>
            <person name="Hugenholtz P."/>
            <person name="Woyke T."/>
            <person name="Wu D."/>
            <person name="Eisen J.A."/>
        </authorList>
    </citation>
    <scope>NUCLEOTIDE SEQUENCE</scope>
    <source>
        <strain>ATCC 43644</strain>
    </source>
</reference>
<protein>
    <submittedName>
        <fullName evidence="2">MaoC domain protein dehydratase</fullName>
    </submittedName>
</protein>
<dbReference type="OrthoDB" id="9801625at2"/>
<evidence type="ECO:0000313" key="3">
    <source>
        <dbReference type="Proteomes" id="UP000008631"/>
    </source>
</evidence>
<dbReference type="PANTHER" id="PTHR43664">
    <property type="entry name" value="MONOAMINE OXIDASE-RELATED"/>
    <property type="match status" value="1"/>
</dbReference>
<dbReference type="eggNOG" id="COG2030">
    <property type="taxonomic scope" value="Bacteria"/>
</dbReference>
<proteinExistence type="predicted"/>
<dbReference type="PANTHER" id="PTHR43664:SF1">
    <property type="entry name" value="BETA-METHYLMALYL-COA DEHYDRATASE"/>
    <property type="match status" value="1"/>
</dbReference>
<accession>E8R2B3</accession>
<name>E8R2B3_ISOPI</name>
<dbReference type="InParanoid" id="E8R2B3"/>
<dbReference type="InterPro" id="IPR002539">
    <property type="entry name" value="MaoC-like_dom"/>
</dbReference>
<dbReference type="EMBL" id="CP002353">
    <property type="protein sequence ID" value="ADV61398.1"/>
    <property type="molecule type" value="Genomic_DNA"/>
</dbReference>